<proteinExistence type="predicted"/>
<feature type="compositionally biased region" description="Polar residues" evidence="1">
    <location>
        <begin position="74"/>
        <end position="85"/>
    </location>
</feature>
<dbReference type="Proteomes" id="UP001221898">
    <property type="component" value="Unassembled WGS sequence"/>
</dbReference>
<evidence type="ECO:0000313" key="2">
    <source>
        <dbReference type="EMBL" id="KAJ8386401.1"/>
    </source>
</evidence>
<feature type="region of interest" description="Disordered" evidence="1">
    <location>
        <begin position="29"/>
        <end position="85"/>
    </location>
</feature>
<reference evidence="2" key="1">
    <citation type="journal article" date="2023" name="Science">
        <title>Genome structures resolve the early diversification of teleost fishes.</title>
        <authorList>
            <person name="Parey E."/>
            <person name="Louis A."/>
            <person name="Montfort J."/>
            <person name="Bouchez O."/>
            <person name="Roques C."/>
            <person name="Iampietro C."/>
            <person name="Lluch J."/>
            <person name="Castinel A."/>
            <person name="Donnadieu C."/>
            <person name="Desvignes T."/>
            <person name="Floi Bucao C."/>
            <person name="Jouanno E."/>
            <person name="Wen M."/>
            <person name="Mejri S."/>
            <person name="Dirks R."/>
            <person name="Jansen H."/>
            <person name="Henkel C."/>
            <person name="Chen W.J."/>
            <person name="Zahm M."/>
            <person name="Cabau C."/>
            <person name="Klopp C."/>
            <person name="Thompson A.W."/>
            <person name="Robinson-Rechavi M."/>
            <person name="Braasch I."/>
            <person name="Lecointre G."/>
            <person name="Bobe J."/>
            <person name="Postlethwait J.H."/>
            <person name="Berthelot C."/>
            <person name="Roest Crollius H."/>
            <person name="Guiguen Y."/>
        </authorList>
    </citation>
    <scope>NUCLEOTIDE SEQUENCE</scope>
    <source>
        <strain evidence="2">NC1722</strain>
    </source>
</reference>
<feature type="compositionally biased region" description="Basic and acidic residues" evidence="1">
    <location>
        <begin position="56"/>
        <end position="69"/>
    </location>
</feature>
<keyword evidence="3" id="KW-1185">Reference proteome</keyword>
<evidence type="ECO:0000313" key="3">
    <source>
        <dbReference type="Proteomes" id="UP001221898"/>
    </source>
</evidence>
<evidence type="ECO:0000256" key="1">
    <source>
        <dbReference type="SAM" id="MobiDB-lite"/>
    </source>
</evidence>
<protein>
    <submittedName>
        <fullName evidence="2">Uncharacterized protein</fullName>
    </submittedName>
</protein>
<dbReference type="AlphaFoldDB" id="A0AAD7RLB6"/>
<dbReference type="EMBL" id="JAINUG010000229">
    <property type="protein sequence ID" value="KAJ8386401.1"/>
    <property type="molecule type" value="Genomic_DNA"/>
</dbReference>
<sequence length="130" mass="14242">MRTPLRIIPESGARFEKALSPKAQYLGLRPEISTASGNDIRGLEPGKSSWHQGPRASERSAPERQRWLHAEPSFPTSGSSTFQRESLVNGCNANLRKPTESSPAVLQYRRVTAVSTTRPGEGSARFPIPS</sequence>
<organism evidence="2 3">
    <name type="scientific">Aldrovandia affinis</name>
    <dbReference type="NCBI Taxonomy" id="143900"/>
    <lineage>
        <taxon>Eukaryota</taxon>
        <taxon>Metazoa</taxon>
        <taxon>Chordata</taxon>
        <taxon>Craniata</taxon>
        <taxon>Vertebrata</taxon>
        <taxon>Euteleostomi</taxon>
        <taxon>Actinopterygii</taxon>
        <taxon>Neopterygii</taxon>
        <taxon>Teleostei</taxon>
        <taxon>Notacanthiformes</taxon>
        <taxon>Halosauridae</taxon>
        <taxon>Aldrovandia</taxon>
    </lineage>
</organism>
<name>A0AAD7RLB6_9TELE</name>
<gene>
    <name evidence="2" type="ORF">AAFF_G00171060</name>
</gene>
<accession>A0AAD7RLB6</accession>
<comment type="caution">
    <text evidence="2">The sequence shown here is derived from an EMBL/GenBank/DDBJ whole genome shotgun (WGS) entry which is preliminary data.</text>
</comment>